<organism evidence="4 5">
    <name type="scientific">Pararcticibacter amylolyticus</name>
    <dbReference type="NCBI Taxonomy" id="2173175"/>
    <lineage>
        <taxon>Bacteria</taxon>
        <taxon>Pseudomonadati</taxon>
        <taxon>Bacteroidota</taxon>
        <taxon>Sphingobacteriia</taxon>
        <taxon>Sphingobacteriales</taxon>
        <taxon>Sphingobacteriaceae</taxon>
        <taxon>Pararcticibacter</taxon>
    </lineage>
</organism>
<keyword evidence="1" id="KW-0175">Coiled coil</keyword>
<dbReference type="InterPro" id="IPR009057">
    <property type="entry name" value="Homeodomain-like_sf"/>
</dbReference>
<dbReference type="Proteomes" id="UP000245647">
    <property type="component" value="Unassembled WGS sequence"/>
</dbReference>
<dbReference type="InterPro" id="IPR055247">
    <property type="entry name" value="InsJ-like_HTH"/>
</dbReference>
<feature type="domain" description="Insertion element IS150 protein InsJ-like helix-turn-helix" evidence="3">
    <location>
        <begin position="75"/>
        <end position="110"/>
    </location>
</feature>
<sequence length="184" mass="21228">MESKRRKAKSEREGKHTPFDKREIKKIVEEIESGVPRREILSRYGMHESTLTNWMNRYGSKEYYAERSRQYSSSEKRTVLRAVASGMSVGEACVAFGIKCRTVVDRWVRQQKAENAELSRQTATVKKSEEKKPKEVSAGHLRELEEQLAEAQLKIRALETMIDIAEEQLKIDIRKKSGAKQSPK</sequence>
<comment type="caution">
    <text evidence="4">The sequence shown here is derived from an EMBL/GenBank/DDBJ whole genome shotgun (WGS) entry which is preliminary data.</text>
</comment>
<dbReference type="AlphaFoldDB" id="A0A2U2P922"/>
<keyword evidence="5" id="KW-1185">Reference proteome</keyword>
<protein>
    <recommendedName>
        <fullName evidence="3">Insertion element IS150 protein InsJ-like helix-turn-helix domain-containing protein</fullName>
    </recommendedName>
</protein>
<gene>
    <name evidence="4" type="ORF">DDR33_25215</name>
</gene>
<evidence type="ECO:0000313" key="4">
    <source>
        <dbReference type="EMBL" id="PWG77873.1"/>
    </source>
</evidence>
<evidence type="ECO:0000256" key="2">
    <source>
        <dbReference type="SAM" id="MobiDB-lite"/>
    </source>
</evidence>
<name>A0A2U2P922_9SPHI</name>
<evidence type="ECO:0000259" key="3">
    <source>
        <dbReference type="Pfam" id="PF13518"/>
    </source>
</evidence>
<dbReference type="EMBL" id="QEAS01000092">
    <property type="protein sequence ID" value="PWG77873.1"/>
    <property type="molecule type" value="Genomic_DNA"/>
</dbReference>
<dbReference type="Gene3D" id="1.10.10.60">
    <property type="entry name" value="Homeodomain-like"/>
    <property type="match status" value="1"/>
</dbReference>
<reference evidence="4 5" key="1">
    <citation type="submission" date="2018-04" db="EMBL/GenBank/DDBJ databases">
        <title>Pedobacter chongqingensis sp. nov., isolated from a rottenly hemp rope.</title>
        <authorList>
            <person name="Cai Y."/>
        </authorList>
    </citation>
    <scope>NUCLEOTIDE SEQUENCE [LARGE SCALE GENOMIC DNA]</scope>
    <source>
        <strain evidence="4 5">FJ4-8</strain>
    </source>
</reference>
<dbReference type="RefSeq" id="WP_109418513.1">
    <property type="nucleotide sequence ID" value="NZ_QEAS01000092.1"/>
</dbReference>
<dbReference type="OrthoDB" id="883575at2"/>
<evidence type="ECO:0000313" key="5">
    <source>
        <dbReference type="Proteomes" id="UP000245647"/>
    </source>
</evidence>
<feature type="coiled-coil region" evidence="1">
    <location>
        <begin position="134"/>
        <end position="168"/>
    </location>
</feature>
<evidence type="ECO:0000256" key="1">
    <source>
        <dbReference type="SAM" id="Coils"/>
    </source>
</evidence>
<dbReference type="SUPFAM" id="SSF46689">
    <property type="entry name" value="Homeodomain-like"/>
    <property type="match status" value="2"/>
</dbReference>
<proteinExistence type="predicted"/>
<feature type="region of interest" description="Disordered" evidence="2">
    <location>
        <begin position="1"/>
        <end position="21"/>
    </location>
</feature>
<accession>A0A2U2P922</accession>
<feature type="compositionally biased region" description="Basic and acidic residues" evidence="2">
    <location>
        <begin position="10"/>
        <end position="21"/>
    </location>
</feature>
<dbReference type="Pfam" id="PF13518">
    <property type="entry name" value="HTH_28"/>
    <property type="match status" value="1"/>
</dbReference>